<dbReference type="EMBL" id="JQGA01000915">
    <property type="protein sequence ID" value="KGO71938.1"/>
    <property type="molecule type" value="Genomic_DNA"/>
</dbReference>
<comment type="caution">
    <text evidence="1">The sequence shown here is derived from an EMBL/GenBank/DDBJ whole genome shotgun (WGS) entry which is preliminary data.</text>
</comment>
<protein>
    <submittedName>
        <fullName evidence="1">Uncharacterized protein</fullName>
    </submittedName>
</protein>
<proteinExistence type="predicted"/>
<keyword evidence="2" id="KW-1185">Reference proteome</keyword>
<sequence>MADESKKGGRLRSQKLSAIICRKATSLDSLTQRLKRDRSLSARAAHDHILVHRVCCLGCATEVLKEYNSIERGNDGKASPDFEIGYDDGRGLEAGANTREATYNPAACGRFQPRKEWYQNIGLYMSCARLLHLDVDEWDHHTGDYGHAGVYQSHDVDGQPGRVSVSEVGHLEDGGECDGDAAEAG</sequence>
<accession>A0A0A2KYC6</accession>
<evidence type="ECO:0000313" key="2">
    <source>
        <dbReference type="Proteomes" id="UP000030104"/>
    </source>
</evidence>
<dbReference type="HOGENOM" id="CLU_1461793_0_0_1"/>
<reference evidence="1 2" key="1">
    <citation type="journal article" date="2015" name="Mol. Plant Microbe Interact.">
        <title>Genome, transcriptome, and functional analyses of Penicillium expansum provide new insights into secondary metabolism and pathogenicity.</title>
        <authorList>
            <person name="Ballester A.R."/>
            <person name="Marcet-Houben M."/>
            <person name="Levin E."/>
            <person name="Sela N."/>
            <person name="Selma-Lazaro C."/>
            <person name="Carmona L."/>
            <person name="Wisniewski M."/>
            <person name="Droby S."/>
            <person name="Gonzalez-Candelas L."/>
            <person name="Gabaldon T."/>
        </authorList>
    </citation>
    <scope>NUCLEOTIDE SEQUENCE [LARGE SCALE GENOMIC DNA]</scope>
    <source>
        <strain evidence="1 2">PHI-1</strain>
    </source>
</reference>
<gene>
    <name evidence="1" type="ORF">PITC_026580</name>
</gene>
<name>A0A0A2KYC6_PENIT</name>
<dbReference type="Proteomes" id="UP000030104">
    <property type="component" value="Unassembled WGS sequence"/>
</dbReference>
<evidence type="ECO:0000313" key="1">
    <source>
        <dbReference type="EMBL" id="KGO71938.1"/>
    </source>
</evidence>
<dbReference type="AlphaFoldDB" id="A0A0A2KYC6"/>
<organism evidence="1 2">
    <name type="scientific">Penicillium italicum</name>
    <name type="common">Blue mold</name>
    <dbReference type="NCBI Taxonomy" id="40296"/>
    <lineage>
        <taxon>Eukaryota</taxon>
        <taxon>Fungi</taxon>
        <taxon>Dikarya</taxon>
        <taxon>Ascomycota</taxon>
        <taxon>Pezizomycotina</taxon>
        <taxon>Eurotiomycetes</taxon>
        <taxon>Eurotiomycetidae</taxon>
        <taxon>Eurotiales</taxon>
        <taxon>Aspergillaceae</taxon>
        <taxon>Penicillium</taxon>
    </lineage>
</organism>